<evidence type="ECO:0000313" key="4">
    <source>
        <dbReference type="EMBL" id="CAF3527739.1"/>
    </source>
</evidence>
<dbReference type="InterPro" id="IPR036305">
    <property type="entry name" value="RGS_sf"/>
</dbReference>
<dbReference type="PANTHER" id="PTHR46583">
    <property type="entry name" value="REGULATOR OF G-PROTEIN SIGNALING 22"/>
    <property type="match status" value="1"/>
</dbReference>
<evidence type="ECO:0000313" key="5">
    <source>
        <dbReference type="Proteomes" id="UP000663829"/>
    </source>
</evidence>
<dbReference type="PANTHER" id="PTHR46583:SF2">
    <property type="entry name" value="RGS DOMAIN-CONTAINING PROTEIN"/>
    <property type="match status" value="1"/>
</dbReference>
<reference evidence="3" key="1">
    <citation type="submission" date="2021-02" db="EMBL/GenBank/DDBJ databases">
        <authorList>
            <person name="Nowell W R."/>
        </authorList>
    </citation>
    <scope>NUCLEOTIDE SEQUENCE</scope>
</reference>
<evidence type="ECO:0000256" key="2">
    <source>
        <dbReference type="SAM" id="MobiDB-lite"/>
    </source>
</evidence>
<protein>
    <recommendedName>
        <fullName evidence="6">RGS domain-containing protein</fullName>
    </recommendedName>
</protein>
<feature type="compositionally biased region" description="Acidic residues" evidence="2">
    <location>
        <begin position="936"/>
        <end position="951"/>
    </location>
</feature>
<dbReference type="OrthoDB" id="10013157at2759"/>
<keyword evidence="1" id="KW-0175">Coiled coil</keyword>
<dbReference type="SUPFAM" id="SSF48097">
    <property type="entry name" value="Regulator of G-protein signaling, RGS"/>
    <property type="match status" value="1"/>
</dbReference>
<dbReference type="GO" id="GO:0005634">
    <property type="term" value="C:nucleus"/>
    <property type="evidence" value="ECO:0007669"/>
    <property type="project" value="TreeGrafter"/>
</dbReference>
<dbReference type="EMBL" id="CAJNOQ010000057">
    <property type="protein sequence ID" value="CAF0748562.1"/>
    <property type="molecule type" value="Genomic_DNA"/>
</dbReference>
<sequence>MFEEQQEEDIFSIHDFEELLSLDDIFVDYFNEFLKCNVFPQKIYYDRDLHTFVEKKDENNNYNIEKHGVDNDDDKLFQFDDIKINDNTKTKTFDKVRQVQMIQWAMKERLKLFWCTELYRQYKLCKQILRPWTIDKYTSLYSSQDIGGYSHTSVYTSQISLSTEYSDTDYTDQVHNNTSRSNNNNSSDTNAIFEDLLMALELRMPKVFLRPERRAHSVPVYVENTKTMHTKSADSKLFNISKRSSSSKTSEKISKSIALKETTTTMASLCEDSHITQPPFVPEDELYLWNINDMIGDDDEEILNFELENSIEQLKFKYLGSHSNMQNFIQFLKSTNGYDLYRFWMDCEFYKDTMKGLDKNSVPYTRLFRDLNEKYHFPFMCHLKNKIRTFYRKNQNGSLTDDSFLQFQYDILRRLRIYWCSRYITHQLFIHNYHSKNKISNVCLYPIDNKIVSKLADMTQVFLSNDYTNNKIHINNLILNYKQKSIKLELDRLFSTKFMKIFYKSIQQDKIAGGLFLRYIAYNEQHLLSLILFCYDVDDFRYSDLDDKVFEGQHALSIINTYFGNSAKLSLDKYLPNVDIQTMRICIQMYEFNKLFFEILYKQVLIFLKDPWLRCLKFDIDQLTMAYYLLVEEKNRNNEDEIEDNKEIVQNTMNYNNQVKKSELNVSFRIQSSNTEMKIINDTVYVKRPWVEQYLSSTTIEQQQQQQCLIKIIDLPLITDEERERIRLERLERLTKMKIARKKALKAARQRQRLEADAKRLLNRLRTSTNLNTGNVLHIDCILNASTLSSNNNKRPLLNYFQRYLKLKNIKLNNKLALIFDIIKFMNTTNDLNKRQILDKIKKLYFNSQSERTILPVNEKLTKQLNNDQFNPSFLRLVYKELRYELEGEFVLFCEDCTKEFQIQSLKEFLSKSNTELVMLFNESSNYSTSESNKFDDDDEDKTEVDEYDENNDGKRKPKKKHLTELMNLIQDEAIGKYNPQFFYFYAYLTHFINKDETPYLDRDLLFCIDVLRMKQITNNAILQAKLKYILETYLSSPTIQIDLINDELNMRMIKSLQKAIQSNIHEYSAFDHARIQLIKEKLVFYYAGFKNYLFYQNSKNNHLTKKSNFPILKTTIHPNMNIKQKSTNNVLLTELKENKQQMKQKSSTYTSITQTILKHSTSTPPQDLTTMTKTQRVLDARMDEFQRIKLPKVTDVQFPKKTQMMEKYAQNNDEKDQSNSVNSKHGCVLINYTLTGGLKVKVIDKDKPDITFVNVNNNATTDISFQQDNVTITAPVYEEAITNFDQSFS</sequence>
<evidence type="ECO:0000313" key="3">
    <source>
        <dbReference type="EMBL" id="CAF0748562.1"/>
    </source>
</evidence>
<feature type="coiled-coil region" evidence="1">
    <location>
        <begin position="737"/>
        <end position="771"/>
    </location>
</feature>
<evidence type="ECO:0000256" key="1">
    <source>
        <dbReference type="SAM" id="Coils"/>
    </source>
</evidence>
<keyword evidence="5" id="KW-1185">Reference proteome</keyword>
<dbReference type="GO" id="GO:0001965">
    <property type="term" value="F:G-protein alpha-subunit binding"/>
    <property type="evidence" value="ECO:0007669"/>
    <property type="project" value="InterPro"/>
</dbReference>
<proteinExistence type="predicted"/>
<dbReference type="EMBL" id="CAJOBC010000057">
    <property type="protein sequence ID" value="CAF3527739.1"/>
    <property type="molecule type" value="Genomic_DNA"/>
</dbReference>
<gene>
    <name evidence="3" type="ORF">GPM918_LOCUS689</name>
    <name evidence="4" type="ORF">SRO942_LOCUS690</name>
</gene>
<comment type="caution">
    <text evidence="3">The sequence shown here is derived from an EMBL/GenBank/DDBJ whole genome shotgun (WGS) entry which is preliminary data.</text>
</comment>
<dbReference type="Proteomes" id="UP000663829">
    <property type="component" value="Unassembled WGS sequence"/>
</dbReference>
<evidence type="ECO:0008006" key="6">
    <source>
        <dbReference type="Google" id="ProtNLM"/>
    </source>
</evidence>
<dbReference type="InterPro" id="IPR042651">
    <property type="entry name" value="Rgs22"/>
</dbReference>
<feature type="region of interest" description="Disordered" evidence="2">
    <location>
        <begin position="927"/>
        <end position="958"/>
    </location>
</feature>
<dbReference type="Proteomes" id="UP000681722">
    <property type="component" value="Unassembled WGS sequence"/>
</dbReference>
<accession>A0A813P1S2</accession>
<dbReference type="GO" id="GO:0005737">
    <property type="term" value="C:cytoplasm"/>
    <property type="evidence" value="ECO:0007669"/>
    <property type="project" value="TreeGrafter"/>
</dbReference>
<dbReference type="GO" id="GO:0009966">
    <property type="term" value="P:regulation of signal transduction"/>
    <property type="evidence" value="ECO:0007669"/>
    <property type="project" value="InterPro"/>
</dbReference>
<organism evidence="3 5">
    <name type="scientific">Didymodactylos carnosus</name>
    <dbReference type="NCBI Taxonomy" id="1234261"/>
    <lineage>
        <taxon>Eukaryota</taxon>
        <taxon>Metazoa</taxon>
        <taxon>Spiralia</taxon>
        <taxon>Gnathifera</taxon>
        <taxon>Rotifera</taxon>
        <taxon>Eurotatoria</taxon>
        <taxon>Bdelloidea</taxon>
        <taxon>Philodinida</taxon>
        <taxon>Philodinidae</taxon>
        <taxon>Didymodactylos</taxon>
    </lineage>
</organism>
<name>A0A813P1S2_9BILA</name>